<feature type="transmembrane region" description="Helical" evidence="1">
    <location>
        <begin position="6"/>
        <end position="26"/>
    </location>
</feature>
<protein>
    <submittedName>
        <fullName evidence="2">Uncharacterized protein</fullName>
    </submittedName>
</protein>
<dbReference type="Proteomes" id="UP000680045">
    <property type="component" value="Unassembled WGS sequence"/>
</dbReference>
<gene>
    <name evidence="2" type="ORF">KEH51_10365</name>
</gene>
<name>A0A941FQK8_9BACI</name>
<accession>A0A941FQK8</accession>
<sequence length="48" mass="5248">MTTDTFAIILILPKMMTAVTIARMIAVTHFSIPNDSLNALRIVLGCTK</sequence>
<comment type="caution">
    <text evidence="2">The sequence shown here is derived from an EMBL/GenBank/DDBJ whole genome shotgun (WGS) entry which is preliminary data.</text>
</comment>
<evidence type="ECO:0000313" key="2">
    <source>
        <dbReference type="EMBL" id="MBR8644707.1"/>
    </source>
</evidence>
<proteinExistence type="predicted"/>
<evidence type="ECO:0000256" key="1">
    <source>
        <dbReference type="SAM" id="Phobius"/>
    </source>
</evidence>
<evidence type="ECO:0000313" key="3">
    <source>
        <dbReference type="Proteomes" id="UP000680045"/>
    </source>
</evidence>
<keyword evidence="1" id="KW-0472">Membrane</keyword>
<keyword evidence="1" id="KW-0812">Transmembrane</keyword>
<dbReference type="AlphaFoldDB" id="A0A941FQK8"/>
<dbReference type="EMBL" id="JAGTPW010000015">
    <property type="protein sequence ID" value="MBR8644707.1"/>
    <property type="molecule type" value="Genomic_DNA"/>
</dbReference>
<keyword evidence="1" id="KW-1133">Transmembrane helix</keyword>
<reference evidence="2" key="1">
    <citation type="submission" date="2021-04" db="EMBL/GenBank/DDBJ databases">
        <title>Whole genome sequencing of Enterococci isolates from hospitalized patients.</title>
        <authorList>
            <person name="Ogoti B.M."/>
            <person name="Onyambu F.G."/>
        </authorList>
    </citation>
    <scope>NUCLEOTIDE SEQUENCE</scope>
    <source>
        <strain evidence="2">242</strain>
    </source>
</reference>
<organism evidence="2 3">
    <name type="scientific">Peribacillus frigoritolerans</name>
    <dbReference type="NCBI Taxonomy" id="450367"/>
    <lineage>
        <taxon>Bacteria</taxon>
        <taxon>Bacillati</taxon>
        <taxon>Bacillota</taxon>
        <taxon>Bacilli</taxon>
        <taxon>Bacillales</taxon>
        <taxon>Bacillaceae</taxon>
        <taxon>Peribacillus</taxon>
    </lineage>
</organism>